<name>A0ACD1I8K6_9EURO</name>
<organism evidence="1 2">
    <name type="scientific">Aspergillus costaricaensis CBS 115574</name>
    <dbReference type="NCBI Taxonomy" id="1448317"/>
    <lineage>
        <taxon>Eukaryota</taxon>
        <taxon>Fungi</taxon>
        <taxon>Dikarya</taxon>
        <taxon>Ascomycota</taxon>
        <taxon>Pezizomycotina</taxon>
        <taxon>Eurotiomycetes</taxon>
        <taxon>Eurotiomycetidae</taxon>
        <taxon>Eurotiales</taxon>
        <taxon>Aspergillaceae</taxon>
        <taxon>Aspergillus</taxon>
        <taxon>Aspergillus subgen. Circumdati</taxon>
    </lineage>
</organism>
<accession>A0ACD1I8K6</accession>
<gene>
    <name evidence="1" type="ORF">BO79DRAFT_247023</name>
</gene>
<sequence>MLSTSWLLLLVYLGLACAGRPPTDEGCVTAVYTALGYLSFSGDPTQGAWEARCQNRLKVTSTYASADVYCTEEEQAAGFAQLQGYCLEYGKVELLPREQVAENLTHDALSRMPVVEYGQIPKSQRIPTAVLISPTFYRRTFDTIDTWQFEVWSHNAFGLLGYAFWALVLAVGIFHRLVRHIFHALDIRAGQWARSRVRWLWIPLDGTYHWLQTHLVVPAPLSSPRRKLLWWTFPTRIEAVTVLLFWVLSVVVCTLEYRPVEGNLYWPSIPDQIMRYAADRTGVLSFANLPLVWLFAGRNNIFIWATGWSFGTFNLFHRHVAWIATVQAVAHTLIYLVIMYQKGNVIRKLHKPYLIWGTLATVVMVAILPFAVQWFRHRLYETFLLLHILFSIAVLFGCFYHTIIFEGHDYWNYLWPAVAIWIVDRSLRLIRLIYCNIHVRANAGKGVQYTRSTATYDPSSDVIRLEVTPGSAHIRPSPGDFYYLYQPFRLTGWESHPFTLGAWSYDTHEPQFVSTKDNEVDIDVTQVPLLSDPSSPGTATPDETQLKHPQKHSHNRHVQQQIPKFIFWIRPYDGWTRSLRQQCINSTDLTTTTTVLLEGPYGNHFPLWSYESVLLIAGGTGIAAAVPYIQDHMVRSSTESEQLPSLSRKDSNTTQTKDMRLIWVTRQEAFAQQVAGKELAPALARDDFRAEFYCTSSSTPAPPRSVGHGDDDDDDDDDGSDTDTDRRSSRDHLWKGGSGNINFLPGRPNLESLVLDHAHEAQLSESSAVVLVCGPSALADEARAAVHLAMRRGYRRIRYVEESFSWQVHAMISTGLLIHVGPYATAESS</sequence>
<dbReference type="EMBL" id="KZ824560">
    <property type="protein sequence ID" value="RAK86345.1"/>
    <property type="molecule type" value="Genomic_DNA"/>
</dbReference>
<dbReference type="Proteomes" id="UP000249748">
    <property type="component" value="Unassembled WGS sequence"/>
</dbReference>
<evidence type="ECO:0000313" key="2">
    <source>
        <dbReference type="Proteomes" id="UP000249748"/>
    </source>
</evidence>
<proteinExistence type="predicted"/>
<protein>
    <submittedName>
        <fullName evidence="1">FRE family ferric-chelate reductase</fullName>
    </submittedName>
</protein>
<evidence type="ECO:0000313" key="1">
    <source>
        <dbReference type="EMBL" id="RAK86345.1"/>
    </source>
</evidence>
<reference evidence="1" key="1">
    <citation type="submission" date="2018-02" db="EMBL/GenBank/DDBJ databases">
        <title>The genomes of Aspergillus section Nigri reveals drivers in fungal speciation.</title>
        <authorList>
            <consortium name="DOE Joint Genome Institute"/>
            <person name="Vesth T.C."/>
            <person name="Nybo J."/>
            <person name="Theobald S."/>
            <person name="Brandl J."/>
            <person name="Frisvad J.C."/>
            <person name="Nielsen K.F."/>
            <person name="Lyhne E.K."/>
            <person name="Kogle M.E."/>
            <person name="Kuo A."/>
            <person name="Riley R."/>
            <person name="Clum A."/>
            <person name="Nolan M."/>
            <person name="Lipzen A."/>
            <person name="Salamov A."/>
            <person name="Henrissat B."/>
            <person name="Wiebenga A."/>
            <person name="De vries R.P."/>
            <person name="Grigoriev I.V."/>
            <person name="Mortensen U.H."/>
            <person name="Andersen M.R."/>
            <person name="Baker S.E."/>
        </authorList>
    </citation>
    <scope>NUCLEOTIDE SEQUENCE</scope>
    <source>
        <strain evidence="1">CBS 115574</strain>
    </source>
</reference>
<keyword evidence="2" id="KW-1185">Reference proteome</keyword>